<keyword evidence="1" id="KW-0539">Nucleus</keyword>
<gene>
    <name evidence="4" type="ORF">K469DRAFT_683740</name>
</gene>
<dbReference type="AlphaFoldDB" id="A0A6A6EDN4"/>
<sequence>MVNTDQPSRGCLTCRLRCVKCDEQRPNCKRCLKLRPDCEWKDEWNSVVRHQESWAKKKVVQRVERVQNLRNLQAAPTHADFQMRSRYRSSARLVRRFTPLPAFTATTPEQQPHARFFITPSCLHSVVPAVALASMAKQQRRHDLMKKADKHYGRTLRKLAQCLSDPATAKHDATLLTVFMLILYEVPRARPLSSTAGTRRLITSQSISYDRYPAMPCPYQSHSPGRLAPLRLRGREQLQTQAGRNLFIILYHEQLVASFIGKSEPLEECPSWIYEASPPSPIMSMRLLSFRRQKSPGSKTESEVEVHDNLTLQFYASTDALRTDGTKASKTSMSALKKDMKTNENMSKDRKQNVGWRPQNLKDIPPDFVPKDGEFDDPDVVAAYLSVTRVLSSTFAAPCIFTFSRSFFMPSPYCRPCLPTRLPPLRRIHPKISTSPPYTLNSAT</sequence>
<dbReference type="PROSITE" id="PS50048">
    <property type="entry name" value="ZN2_CY6_FUNGAL_2"/>
    <property type="match status" value="1"/>
</dbReference>
<organism evidence="4 5">
    <name type="scientific">Zopfia rhizophila CBS 207.26</name>
    <dbReference type="NCBI Taxonomy" id="1314779"/>
    <lineage>
        <taxon>Eukaryota</taxon>
        <taxon>Fungi</taxon>
        <taxon>Dikarya</taxon>
        <taxon>Ascomycota</taxon>
        <taxon>Pezizomycotina</taxon>
        <taxon>Dothideomycetes</taxon>
        <taxon>Dothideomycetes incertae sedis</taxon>
        <taxon>Zopfiaceae</taxon>
        <taxon>Zopfia</taxon>
    </lineage>
</organism>
<dbReference type="EMBL" id="ML994621">
    <property type="protein sequence ID" value="KAF2189333.1"/>
    <property type="molecule type" value="Genomic_DNA"/>
</dbReference>
<dbReference type="InterPro" id="IPR053175">
    <property type="entry name" value="DHMBA_Reg_Transcription_Factor"/>
</dbReference>
<evidence type="ECO:0000313" key="5">
    <source>
        <dbReference type="Proteomes" id="UP000800200"/>
    </source>
</evidence>
<evidence type="ECO:0000256" key="1">
    <source>
        <dbReference type="ARBA" id="ARBA00023242"/>
    </source>
</evidence>
<dbReference type="SUPFAM" id="SSF57701">
    <property type="entry name" value="Zn2/Cys6 DNA-binding domain"/>
    <property type="match status" value="1"/>
</dbReference>
<reference evidence="4" key="1">
    <citation type="journal article" date="2020" name="Stud. Mycol.">
        <title>101 Dothideomycetes genomes: a test case for predicting lifestyles and emergence of pathogens.</title>
        <authorList>
            <person name="Haridas S."/>
            <person name="Albert R."/>
            <person name="Binder M."/>
            <person name="Bloem J."/>
            <person name="Labutti K."/>
            <person name="Salamov A."/>
            <person name="Andreopoulos B."/>
            <person name="Baker S."/>
            <person name="Barry K."/>
            <person name="Bills G."/>
            <person name="Bluhm B."/>
            <person name="Cannon C."/>
            <person name="Castanera R."/>
            <person name="Culley D."/>
            <person name="Daum C."/>
            <person name="Ezra D."/>
            <person name="Gonzalez J."/>
            <person name="Henrissat B."/>
            <person name="Kuo A."/>
            <person name="Liang C."/>
            <person name="Lipzen A."/>
            <person name="Lutzoni F."/>
            <person name="Magnuson J."/>
            <person name="Mondo S."/>
            <person name="Nolan M."/>
            <person name="Ohm R."/>
            <person name="Pangilinan J."/>
            <person name="Park H.-J."/>
            <person name="Ramirez L."/>
            <person name="Alfaro M."/>
            <person name="Sun H."/>
            <person name="Tritt A."/>
            <person name="Yoshinaga Y."/>
            <person name="Zwiers L.-H."/>
            <person name="Turgeon B."/>
            <person name="Goodwin S."/>
            <person name="Spatafora J."/>
            <person name="Crous P."/>
            <person name="Grigoriev I."/>
        </authorList>
    </citation>
    <scope>NUCLEOTIDE SEQUENCE</scope>
    <source>
        <strain evidence="4">CBS 207.26</strain>
    </source>
</reference>
<protein>
    <recommendedName>
        <fullName evidence="3">Zn(2)-C6 fungal-type domain-containing protein</fullName>
    </recommendedName>
</protein>
<dbReference type="Pfam" id="PF00172">
    <property type="entry name" value="Zn_clus"/>
    <property type="match status" value="1"/>
</dbReference>
<evidence type="ECO:0000259" key="3">
    <source>
        <dbReference type="PROSITE" id="PS50048"/>
    </source>
</evidence>
<dbReference type="Gene3D" id="4.10.240.10">
    <property type="entry name" value="Zn(2)-C6 fungal-type DNA-binding domain"/>
    <property type="match status" value="1"/>
</dbReference>
<dbReference type="OrthoDB" id="5429770at2759"/>
<dbReference type="CDD" id="cd00067">
    <property type="entry name" value="GAL4"/>
    <property type="match status" value="1"/>
</dbReference>
<dbReference type="InterPro" id="IPR036864">
    <property type="entry name" value="Zn2-C6_fun-type_DNA-bd_sf"/>
</dbReference>
<accession>A0A6A6EDN4</accession>
<dbReference type="InterPro" id="IPR001138">
    <property type="entry name" value="Zn2Cys6_DnaBD"/>
</dbReference>
<dbReference type="PANTHER" id="PTHR38791">
    <property type="entry name" value="ZN(II)2CYS6 TRANSCRIPTION FACTOR (EUROFUNG)-RELATED-RELATED"/>
    <property type="match status" value="1"/>
</dbReference>
<dbReference type="GO" id="GO:0008270">
    <property type="term" value="F:zinc ion binding"/>
    <property type="evidence" value="ECO:0007669"/>
    <property type="project" value="InterPro"/>
</dbReference>
<feature type="domain" description="Zn(2)-C6 fungal-type" evidence="3">
    <location>
        <begin position="10"/>
        <end position="40"/>
    </location>
</feature>
<evidence type="ECO:0000313" key="4">
    <source>
        <dbReference type="EMBL" id="KAF2189333.1"/>
    </source>
</evidence>
<evidence type="ECO:0000256" key="2">
    <source>
        <dbReference type="SAM" id="MobiDB-lite"/>
    </source>
</evidence>
<dbReference type="GO" id="GO:0000981">
    <property type="term" value="F:DNA-binding transcription factor activity, RNA polymerase II-specific"/>
    <property type="evidence" value="ECO:0007669"/>
    <property type="project" value="InterPro"/>
</dbReference>
<name>A0A6A6EDN4_9PEZI</name>
<feature type="region of interest" description="Disordered" evidence="2">
    <location>
        <begin position="345"/>
        <end position="369"/>
    </location>
</feature>
<dbReference type="Proteomes" id="UP000800200">
    <property type="component" value="Unassembled WGS sequence"/>
</dbReference>
<keyword evidence="5" id="KW-1185">Reference proteome</keyword>
<proteinExistence type="predicted"/>